<proteinExistence type="predicted"/>
<dbReference type="InterPro" id="IPR056957">
    <property type="entry name" value="Pam3_Gp34-like"/>
</dbReference>
<dbReference type="EMBL" id="JACATH010000019">
    <property type="protein sequence ID" value="NWJ57849.1"/>
    <property type="molecule type" value="Genomic_DNA"/>
</dbReference>
<protein>
    <submittedName>
        <fullName evidence="1">Uncharacterized protein</fullName>
    </submittedName>
</protein>
<comment type="caution">
    <text evidence="1">The sequence shown here is derived from an EMBL/GenBank/DDBJ whole genome shotgun (WGS) entry which is preliminary data.</text>
</comment>
<accession>A0A7K4MWG6</accession>
<organism evidence="1 2">
    <name type="scientific">Marine Group I thaumarchaeote</name>
    <dbReference type="NCBI Taxonomy" id="2511932"/>
    <lineage>
        <taxon>Archaea</taxon>
        <taxon>Nitrososphaerota</taxon>
        <taxon>Marine Group I</taxon>
    </lineage>
</organism>
<dbReference type="Proteomes" id="UP000575480">
    <property type="component" value="Unassembled WGS sequence"/>
</dbReference>
<evidence type="ECO:0000313" key="1">
    <source>
        <dbReference type="EMBL" id="NWJ57849.1"/>
    </source>
</evidence>
<gene>
    <name evidence="1" type="ORF">HX858_08930</name>
</gene>
<dbReference type="Pfam" id="PF23977">
    <property type="entry name" value="Pam3_Gp34"/>
    <property type="match status" value="1"/>
</dbReference>
<name>A0A7K4MWG6_9ARCH</name>
<reference evidence="1 2" key="1">
    <citation type="journal article" date="2019" name="Environ. Microbiol.">
        <title>Genomics insights into ecotype formation of ammonia-oxidizing archaea in the deep ocean.</title>
        <authorList>
            <person name="Wang Y."/>
            <person name="Huang J.M."/>
            <person name="Cui G.J."/>
            <person name="Nunoura T."/>
            <person name="Takaki Y."/>
            <person name="Li W.L."/>
            <person name="Li J."/>
            <person name="Gao Z.M."/>
            <person name="Takai K."/>
            <person name="Zhang A.Q."/>
            <person name="Stepanauskas R."/>
        </authorList>
    </citation>
    <scope>NUCLEOTIDE SEQUENCE [LARGE SCALE GENOMIC DNA]</scope>
    <source>
        <strain evidence="1 2">L15a</strain>
    </source>
</reference>
<sequence>MSNEKQVAIKKEAGLPSSILFEEDAAAGFENVKTVSLALPILKLLQNGSGEAQKRNQNYVDGAEPGMFLNIVTKKLYNGAEGINVIPCHYKLEYQEWADFGTGSNRPENIYSADSDILSKTTKDTSGKDRLENGHYILTVGQHYVLIVSEGSVEQALISMSSSQGKISRGWNSMMLSITFDGKNGPYNPSSFSHSYKLSSVLNSGKGNQWYGYNVVQVGKVEDPALYERAKKFYTSLASK</sequence>
<evidence type="ECO:0000313" key="2">
    <source>
        <dbReference type="Proteomes" id="UP000575480"/>
    </source>
</evidence>
<dbReference type="AlphaFoldDB" id="A0A7K4MWG6"/>